<keyword evidence="15" id="KW-1185">Reference proteome</keyword>
<evidence type="ECO:0000256" key="9">
    <source>
        <dbReference type="RuleBase" id="RU000682"/>
    </source>
</evidence>
<comment type="function">
    <text evidence="10">Transcription factor.</text>
</comment>
<sequence>MKVLDMEGSAAVCGGSDSPKQTQKLKFNAESSLGSKTMLSFGAVGGVKRSGNMFFSAFDQEEFGDEYLDEYLNQQEKKRRLTVDQIQFLERSFEEDNRLEPDRKTQLANELGLQPRQIAVWFQNRRARWKGKQLETDYETLHENYETLKTDYDNLLKENDKLKAEVLRLKQNNLGGDAKKANLQSYYSKGLPLEANARSISEDEESKVSTFKNEEQNSAKSEVTNLDSPMLSDGVHSPLLESGVTSRVVDPNNSDSLQNGEDNLHEELLQPDRVFPMIDDAHCHQLLSSLYYGFPVEDHAFNFWSH</sequence>
<dbReference type="FunFam" id="1.10.10.60:FF:000144">
    <property type="entry name" value="homeobox-leucine zipper protein ATHB-6-like"/>
    <property type="match status" value="1"/>
</dbReference>
<dbReference type="SMART" id="SM00389">
    <property type="entry name" value="HOX"/>
    <property type="match status" value="1"/>
</dbReference>
<dbReference type="InterPro" id="IPR045224">
    <property type="entry name" value="HDZip_class_I_plant"/>
</dbReference>
<dbReference type="Pfam" id="PF02183">
    <property type="entry name" value="HALZ"/>
    <property type="match status" value="1"/>
</dbReference>
<comment type="caution">
    <text evidence="14">The sequence shown here is derived from an EMBL/GenBank/DDBJ whole genome shotgun (WGS) entry which is preliminary data.</text>
</comment>
<dbReference type="InterPro" id="IPR001356">
    <property type="entry name" value="HD"/>
</dbReference>
<keyword evidence="2 10" id="KW-0805">Transcription regulation</keyword>
<dbReference type="CDD" id="cd00086">
    <property type="entry name" value="homeodomain"/>
    <property type="match status" value="1"/>
</dbReference>
<evidence type="ECO:0000256" key="11">
    <source>
        <dbReference type="SAM" id="Coils"/>
    </source>
</evidence>
<feature type="region of interest" description="Disordered" evidence="12">
    <location>
        <begin position="197"/>
        <end position="232"/>
    </location>
</feature>
<dbReference type="Gene3D" id="1.20.5.400">
    <property type="match status" value="1"/>
</dbReference>
<dbReference type="InterPro" id="IPR000047">
    <property type="entry name" value="HTH_motif"/>
</dbReference>
<dbReference type="Pfam" id="PF00046">
    <property type="entry name" value="Homeodomain"/>
    <property type="match status" value="1"/>
</dbReference>
<keyword evidence="5 10" id="KW-0804">Transcription</keyword>
<dbReference type="GO" id="GO:0005634">
    <property type="term" value="C:nucleus"/>
    <property type="evidence" value="ECO:0007669"/>
    <property type="project" value="UniProtKB-SubCell"/>
</dbReference>
<keyword evidence="3 8" id="KW-0238">DNA-binding</keyword>
<evidence type="ECO:0000256" key="6">
    <source>
        <dbReference type="ARBA" id="ARBA00023242"/>
    </source>
</evidence>
<keyword evidence="4 8" id="KW-0371">Homeobox</keyword>
<evidence type="ECO:0000256" key="8">
    <source>
        <dbReference type="PROSITE-ProRule" id="PRU00108"/>
    </source>
</evidence>
<feature type="coiled-coil region" evidence="11">
    <location>
        <begin position="131"/>
        <end position="172"/>
    </location>
</feature>
<dbReference type="SUPFAM" id="SSF46689">
    <property type="entry name" value="Homeodomain-like"/>
    <property type="match status" value="1"/>
</dbReference>
<dbReference type="GO" id="GO:0000981">
    <property type="term" value="F:DNA-binding transcription factor activity, RNA polymerase II-specific"/>
    <property type="evidence" value="ECO:0007669"/>
    <property type="project" value="UniProtKB-UniRule"/>
</dbReference>
<feature type="compositionally biased region" description="Polar residues" evidence="12">
    <location>
        <begin position="218"/>
        <end position="227"/>
    </location>
</feature>
<gene>
    <name evidence="14" type="ORF">C2S53_016262</name>
</gene>
<dbReference type="EMBL" id="SDAM02029620">
    <property type="protein sequence ID" value="KAH6755263.1"/>
    <property type="molecule type" value="Genomic_DNA"/>
</dbReference>
<dbReference type="PROSITE" id="PS50071">
    <property type="entry name" value="HOMEOBOX_2"/>
    <property type="match status" value="1"/>
</dbReference>
<proteinExistence type="inferred from homology"/>
<evidence type="ECO:0000259" key="13">
    <source>
        <dbReference type="PROSITE" id="PS50071"/>
    </source>
</evidence>
<evidence type="ECO:0000313" key="15">
    <source>
        <dbReference type="Proteomes" id="UP001190926"/>
    </source>
</evidence>
<accession>A0AAD4IMB2</accession>
<dbReference type="GO" id="GO:0045893">
    <property type="term" value="P:positive regulation of DNA-templated transcription"/>
    <property type="evidence" value="ECO:0007669"/>
    <property type="project" value="TreeGrafter"/>
</dbReference>
<dbReference type="InterPro" id="IPR017970">
    <property type="entry name" value="Homeobox_CS"/>
</dbReference>
<comment type="subcellular location">
    <subcellularLocation>
        <location evidence="1 8 9">Nucleus</location>
    </subcellularLocation>
</comment>
<dbReference type="Gene3D" id="1.10.10.60">
    <property type="entry name" value="Homeodomain-like"/>
    <property type="match status" value="1"/>
</dbReference>
<feature type="DNA-binding region" description="Homeobox" evidence="8">
    <location>
        <begin position="74"/>
        <end position="133"/>
    </location>
</feature>
<dbReference type="PRINTS" id="PR00031">
    <property type="entry name" value="HTHREPRESSR"/>
</dbReference>
<dbReference type="AlphaFoldDB" id="A0AAD4IMB2"/>
<organism evidence="14 15">
    <name type="scientific">Perilla frutescens var. hirtella</name>
    <name type="common">Perilla citriodora</name>
    <name type="synonym">Perilla setoyensis</name>
    <dbReference type="NCBI Taxonomy" id="608512"/>
    <lineage>
        <taxon>Eukaryota</taxon>
        <taxon>Viridiplantae</taxon>
        <taxon>Streptophyta</taxon>
        <taxon>Embryophyta</taxon>
        <taxon>Tracheophyta</taxon>
        <taxon>Spermatophyta</taxon>
        <taxon>Magnoliopsida</taxon>
        <taxon>eudicotyledons</taxon>
        <taxon>Gunneridae</taxon>
        <taxon>Pentapetalae</taxon>
        <taxon>asterids</taxon>
        <taxon>lamiids</taxon>
        <taxon>Lamiales</taxon>
        <taxon>Lamiaceae</taxon>
        <taxon>Nepetoideae</taxon>
        <taxon>Elsholtzieae</taxon>
        <taxon>Perilla</taxon>
    </lineage>
</organism>
<evidence type="ECO:0000256" key="12">
    <source>
        <dbReference type="SAM" id="MobiDB-lite"/>
    </source>
</evidence>
<evidence type="ECO:0000256" key="2">
    <source>
        <dbReference type="ARBA" id="ARBA00023015"/>
    </source>
</evidence>
<keyword evidence="6 8" id="KW-0539">Nucleus</keyword>
<dbReference type="PANTHER" id="PTHR24326">
    <property type="entry name" value="HOMEOBOX-LEUCINE ZIPPER PROTEIN"/>
    <property type="match status" value="1"/>
</dbReference>
<reference evidence="14 15" key="1">
    <citation type="journal article" date="2021" name="Nat. Commun.">
        <title>Incipient diploidization of the medicinal plant Perilla within 10,000 years.</title>
        <authorList>
            <person name="Zhang Y."/>
            <person name="Shen Q."/>
            <person name="Leng L."/>
            <person name="Zhang D."/>
            <person name="Chen S."/>
            <person name="Shi Y."/>
            <person name="Ning Z."/>
            <person name="Chen S."/>
        </authorList>
    </citation>
    <scope>NUCLEOTIDE SEQUENCE [LARGE SCALE GENOMIC DNA]</scope>
    <source>
        <strain evidence="15">cv. PC099</strain>
    </source>
</reference>
<evidence type="ECO:0000256" key="3">
    <source>
        <dbReference type="ARBA" id="ARBA00023125"/>
    </source>
</evidence>
<dbReference type="GO" id="GO:0000976">
    <property type="term" value="F:transcription cis-regulatory region binding"/>
    <property type="evidence" value="ECO:0007669"/>
    <property type="project" value="UniProtKB-ARBA"/>
</dbReference>
<dbReference type="PROSITE" id="PS00027">
    <property type="entry name" value="HOMEOBOX_1"/>
    <property type="match status" value="1"/>
</dbReference>
<feature type="region of interest" description="Disordered" evidence="12">
    <location>
        <begin position="1"/>
        <end position="21"/>
    </location>
</feature>
<dbReference type="InterPro" id="IPR009057">
    <property type="entry name" value="Homeodomain-like_sf"/>
</dbReference>
<evidence type="ECO:0000256" key="4">
    <source>
        <dbReference type="ARBA" id="ARBA00023155"/>
    </source>
</evidence>
<evidence type="ECO:0000313" key="14">
    <source>
        <dbReference type="EMBL" id="KAH6755263.1"/>
    </source>
</evidence>
<evidence type="ECO:0000256" key="10">
    <source>
        <dbReference type="RuleBase" id="RU369038"/>
    </source>
</evidence>
<dbReference type="Proteomes" id="UP001190926">
    <property type="component" value="Unassembled WGS sequence"/>
</dbReference>
<evidence type="ECO:0000256" key="1">
    <source>
        <dbReference type="ARBA" id="ARBA00004123"/>
    </source>
</evidence>
<evidence type="ECO:0000256" key="7">
    <source>
        <dbReference type="ARBA" id="ARBA00025748"/>
    </source>
</evidence>
<dbReference type="InterPro" id="IPR003106">
    <property type="entry name" value="Leu_zip_homeo"/>
</dbReference>
<keyword evidence="11" id="KW-0175">Coiled coil</keyword>
<feature type="domain" description="Homeobox" evidence="13">
    <location>
        <begin position="72"/>
        <end position="132"/>
    </location>
</feature>
<comment type="similarity">
    <text evidence="7 10">Belongs to the HD-ZIP homeobox family. Class I subfamily.</text>
</comment>
<evidence type="ECO:0000256" key="5">
    <source>
        <dbReference type="ARBA" id="ARBA00023163"/>
    </source>
</evidence>
<name>A0AAD4IMB2_PERFH</name>
<dbReference type="PANTHER" id="PTHR24326:SF606">
    <property type="entry name" value="HOMEOBOX-LEUCINE ZIPPER PROTEIN ATHB-54"/>
    <property type="match status" value="1"/>
</dbReference>
<protein>
    <recommendedName>
        <fullName evidence="10">Homeobox-leucine zipper protein</fullName>
    </recommendedName>
    <alternativeName>
        <fullName evidence="10">HD-ZIP protein</fullName>
    </alternativeName>
    <alternativeName>
        <fullName evidence="10">Homeodomain transcription factor</fullName>
    </alternativeName>
</protein>